<protein>
    <submittedName>
        <fullName evidence="1">Uncharacterized protein</fullName>
    </submittedName>
</protein>
<evidence type="ECO:0000313" key="2">
    <source>
        <dbReference type="Proteomes" id="UP000268093"/>
    </source>
</evidence>
<dbReference type="AlphaFoldDB" id="A0A433DBE8"/>
<proteinExistence type="predicted"/>
<organism evidence="1 2">
    <name type="scientific">Jimgerdemannia flammicorona</name>
    <dbReference type="NCBI Taxonomy" id="994334"/>
    <lineage>
        <taxon>Eukaryota</taxon>
        <taxon>Fungi</taxon>
        <taxon>Fungi incertae sedis</taxon>
        <taxon>Mucoromycota</taxon>
        <taxon>Mucoromycotina</taxon>
        <taxon>Endogonomycetes</taxon>
        <taxon>Endogonales</taxon>
        <taxon>Endogonaceae</taxon>
        <taxon>Jimgerdemannia</taxon>
    </lineage>
</organism>
<dbReference type="EMBL" id="RBNI01003639">
    <property type="protein sequence ID" value="RUP48157.1"/>
    <property type="molecule type" value="Genomic_DNA"/>
</dbReference>
<keyword evidence="2" id="KW-1185">Reference proteome</keyword>
<sequence length="81" mass="9532">MSFNIIENPEWQTAFRNLRPGFEPFIPSRKQLSESLLNNEYVRIKEQIDAQIAKAKFYSPMTDGWSNIYRDAVINYMVCVP</sequence>
<evidence type="ECO:0000313" key="1">
    <source>
        <dbReference type="EMBL" id="RUP48157.1"/>
    </source>
</evidence>
<comment type="caution">
    <text evidence="1">The sequence shown here is derived from an EMBL/GenBank/DDBJ whole genome shotgun (WGS) entry which is preliminary data.</text>
</comment>
<reference evidence="1 2" key="1">
    <citation type="journal article" date="2018" name="New Phytol.">
        <title>Phylogenomics of Endogonaceae and evolution of mycorrhizas within Mucoromycota.</title>
        <authorList>
            <person name="Chang Y."/>
            <person name="Desiro A."/>
            <person name="Na H."/>
            <person name="Sandor L."/>
            <person name="Lipzen A."/>
            <person name="Clum A."/>
            <person name="Barry K."/>
            <person name="Grigoriev I.V."/>
            <person name="Martin F.M."/>
            <person name="Stajich J.E."/>
            <person name="Smith M.E."/>
            <person name="Bonito G."/>
            <person name="Spatafora J.W."/>
        </authorList>
    </citation>
    <scope>NUCLEOTIDE SEQUENCE [LARGE SCALE GENOMIC DNA]</scope>
    <source>
        <strain evidence="1 2">GMNB39</strain>
    </source>
</reference>
<accession>A0A433DBE8</accession>
<dbReference type="Proteomes" id="UP000268093">
    <property type="component" value="Unassembled WGS sequence"/>
</dbReference>
<gene>
    <name evidence="1" type="ORF">BC936DRAFT_144894</name>
</gene>
<name>A0A433DBE8_9FUNG</name>
<dbReference type="OrthoDB" id="2439304at2759"/>